<dbReference type="PANTHER" id="PTHR43731:SF14">
    <property type="entry name" value="PRESENILIN-ASSOCIATED RHOMBOID-LIKE PROTEIN, MITOCHONDRIAL"/>
    <property type="match status" value="1"/>
</dbReference>
<feature type="transmembrane region" description="Helical" evidence="7">
    <location>
        <begin position="62"/>
        <end position="81"/>
    </location>
</feature>
<gene>
    <name evidence="9" type="ORF">ACFSGX_10190</name>
</gene>
<dbReference type="GO" id="GO:0006508">
    <property type="term" value="P:proteolysis"/>
    <property type="evidence" value="ECO:0007669"/>
    <property type="project" value="UniProtKB-KW"/>
</dbReference>
<feature type="transmembrane region" description="Helical" evidence="7">
    <location>
        <begin position="150"/>
        <end position="170"/>
    </location>
</feature>
<evidence type="ECO:0000256" key="5">
    <source>
        <dbReference type="ARBA" id="ARBA00022989"/>
    </source>
</evidence>
<keyword evidence="6 7" id="KW-0472">Membrane</keyword>
<evidence type="ECO:0000256" key="7">
    <source>
        <dbReference type="SAM" id="Phobius"/>
    </source>
</evidence>
<feature type="transmembrane region" description="Helical" evidence="7">
    <location>
        <begin position="176"/>
        <end position="196"/>
    </location>
</feature>
<protein>
    <submittedName>
        <fullName evidence="9">Rhomboid family intramembrane serine protease</fullName>
        <ecNumber evidence="9">3.4.21.-</ecNumber>
    </submittedName>
</protein>
<keyword evidence="3 7" id="KW-0812">Transmembrane</keyword>
<dbReference type="EMBL" id="JBHUGS010000002">
    <property type="protein sequence ID" value="MFD1951134.1"/>
    <property type="molecule type" value="Genomic_DNA"/>
</dbReference>
<evidence type="ECO:0000256" key="3">
    <source>
        <dbReference type="ARBA" id="ARBA00022692"/>
    </source>
</evidence>
<dbReference type="Pfam" id="PF01694">
    <property type="entry name" value="Rhomboid"/>
    <property type="match status" value="1"/>
</dbReference>
<feature type="transmembrane region" description="Helical" evidence="7">
    <location>
        <begin position="118"/>
        <end position="138"/>
    </location>
</feature>
<dbReference type="SUPFAM" id="SSF144091">
    <property type="entry name" value="Rhomboid-like"/>
    <property type="match status" value="1"/>
</dbReference>
<evidence type="ECO:0000256" key="2">
    <source>
        <dbReference type="ARBA" id="ARBA00009045"/>
    </source>
</evidence>
<comment type="similarity">
    <text evidence="2">Belongs to the peptidase S54 family.</text>
</comment>
<keyword evidence="9" id="KW-0645">Protease</keyword>
<feature type="transmembrane region" description="Helical" evidence="7">
    <location>
        <begin position="37"/>
        <end position="56"/>
    </location>
</feature>
<evidence type="ECO:0000256" key="6">
    <source>
        <dbReference type="ARBA" id="ARBA00023136"/>
    </source>
</evidence>
<dbReference type="InterPro" id="IPR050925">
    <property type="entry name" value="Rhomboid_protease_S54"/>
</dbReference>
<dbReference type="Proteomes" id="UP001597400">
    <property type="component" value="Unassembled WGS sequence"/>
</dbReference>
<keyword evidence="4 9" id="KW-0378">Hydrolase</keyword>
<dbReference type="GO" id="GO:0008233">
    <property type="term" value="F:peptidase activity"/>
    <property type="evidence" value="ECO:0007669"/>
    <property type="project" value="UniProtKB-KW"/>
</dbReference>
<name>A0ABW4TWR0_9SPHN</name>
<proteinExistence type="inferred from homology"/>
<feature type="transmembrane region" description="Helical" evidence="7">
    <location>
        <begin position="93"/>
        <end position="112"/>
    </location>
</feature>
<feature type="transmembrane region" description="Helical" evidence="7">
    <location>
        <begin position="6"/>
        <end position="25"/>
    </location>
</feature>
<sequence>MRLPPARATAILVGVTVVAWAVGSLGPWRDVIPVSAGFIPARVGGLALSGAVPVWLTPLSATLVHAGIFHLAFNMLMLGFCGRYLEPSIGWPGIAILYVTGAYAAAGAQYAVDPSGMAPMIGASGAVSALFAAYALLYGERRGRFREGRLGAALQVLWLAAAWIGLQLLVGLTTVSGGRIAAAAHVGGFLLGLLLAKPLLRLHWRKA</sequence>
<dbReference type="EC" id="3.4.21.-" evidence="9"/>
<dbReference type="RefSeq" id="WP_380929597.1">
    <property type="nucleotide sequence ID" value="NZ_JBHUGS010000002.1"/>
</dbReference>
<evidence type="ECO:0000256" key="1">
    <source>
        <dbReference type="ARBA" id="ARBA00004141"/>
    </source>
</evidence>
<dbReference type="PANTHER" id="PTHR43731">
    <property type="entry name" value="RHOMBOID PROTEASE"/>
    <property type="match status" value="1"/>
</dbReference>
<keyword evidence="5 7" id="KW-1133">Transmembrane helix</keyword>
<comment type="subcellular location">
    <subcellularLocation>
        <location evidence="1">Membrane</location>
        <topology evidence="1">Multi-pass membrane protein</topology>
    </subcellularLocation>
</comment>
<feature type="domain" description="Peptidase S54 rhomboid" evidence="8">
    <location>
        <begin position="57"/>
        <end position="200"/>
    </location>
</feature>
<comment type="caution">
    <text evidence="9">The sequence shown here is derived from an EMBL/GenBank/DDBJ whole genome shotgun (WGS) entry which is preliminary data.</text>
</comment>
<organism evidence="9 10">
    <name type="scientific">Sphingomonas arantia</name>
    <dbReference type="NCBI Taxonomy" id="1460676"/>
    <lineage>
        <taxon>Bacteria</taxon>
        <taxon>Pseudomonadati</taxon>
        <taxon>Pseudomonadota</taxon>
        <taxon>Alphaproteobacteria</taxon>
        <taxon>Sphingomonadales</taxon>
        <taxon>Sphingomonadaceae</taxon>
        <taxon>Sphingomonas</taxon>
    </lineage>
</organism>
<evidence type="ECO:0000313" key="9">
    <source>
        <dbReference type="EMBL" id="MFD1951134.1"/>
    </source>
</evidence>
<dbReference type="InterPro" id="IPR035952">
    <property type="entry name" value="Rhomboid-like_sf"/>
</dbReference>
<evidence type="ECO:0000259" key="8">
    <source>
        <dbReference type="Pfam" id="PF01694"/>
    </source>
</evidence>
<accession>A0ABW4TWR0</accession>
<keyword evidence="10" id="KW-1185">Reference proteome</keyword>
<dbReference type="Gene3D" id="1.20.1540.10">
    <property type="entry name" value="Rhomboid-like"/>
    <property type="match status" value="1"/>
</dbReference>
<evidence type="ECO:0000313" key="10">
    <source>
        <dbReference type="Proteomes" id="UP001597400"/>
    </source>
</evidence>
<dbReference type="InterPro" id="IPR022764">
    <property type="entry name" value="Peptidase_S54_rhomboid_dom"/>
</dbReference>
<reference evidence="10" key="1">
    <citation type="journal article" date="2019" name="Int. J. Syst. Evol. Microbiol.">
        <title>The Global Catalogue of Microorganisms (GCM) 10K type strain sequencing project: providing services to taxonomists for standard genome sequencing and annotation.</title>
        <authorList>
            <consortium name="The Broad Institute Genomics Platform"/>
            <consortium name="The Broad Institute Genome Sequencing Center for Infectious Disease"/>
            <person name="Wu L."/>
            <person name="Ma J."/>
        </authorList>
    </citation>
    <scope>NUCLEOTIDE SEQUENCE [LARGE SCALE GENOMIC DNA]</scope>
    <source>
        <strain evidence="10">CGMCC 1.12702</strain>
    </source>
</reference>
<evidence type="ECO:0000256" key="4">
    <source>
        <dbReference type="ARBA" id="ARBA00022801"/>
    </source>
</evidence>